<dbReference type="PROSITE" id="PS00463">
    <property type="entry name" value="ZN2_CY6_FUNGAL_1"/>
    <property type="match status" value="1"/>
</dbReference>
<dbReference type="InterPro" id="IPR036864">
    <property type="entry name" value="Zn2-C6_fun-type_DNA-bd_sf"/>
</dbReference>
<dbReference type="GO" id="GO:0000981">
    <property type="term" value="F:DNA-binding transcription factor activity, RNA polymerase II-specific"/>
    <property type="evidence" value="ECO:0007669"/>
    <property type="project" value="InterPro"/>
</dbReference>
<evidence type="ECO:0000256" key="1">
    <source>
        <dbReference type="ARBA" id="ARBA00004123"/>
    </source>
</evidence>
<dbReference type="CDD" id="cd00067">
    <property type="entry name" value="GAL4"/>
    <property type="match status" value="1"/>
</dbReference>
<evidence type="ECO:0000313" key="10">
    <source>
        <dbReference type="Proteomes" id="UP000799753"/>
    </source>
</evidence>
<dbReference type="SMART" id="SM00066">
    <property type="entry name" value="GAL4"/>
    <property type="match status" value="1"/>
</dbReference>
<dbReference type="Pfam" id="PF04082">
    <property type="entry name" value="Fungal_trans"/>
    <property type="match status" value="1"/>
</dbReference>
<keyword evidence="4" id="KW-0238">DNA-binding</keyword>
<evidence type="ECO:0000256" key="3">
    <source>
        <dbReference type="ARBA" id="ARBA00023015"/>
    </source>
</evidence>
<dbReference type="Proteomes" id="UP000799753">
    <property type="component" value="Unassembled WGS sequence"/>
</dbReference>
<dbReference type="SUPFAM" id="SSF57701">
    <property type="entry name" value="Zn2/Cys6 DNA-binding domain"/>
    <property type="match status" value="1"/>
</dbReference>
<accession>A0A6A6SCB1</accession>
<evidence type="ECO:0000256" key="6">
    <source>
        <dbReference type="ARBA" id="ARBA00023242"/>
    </source>
</evidence>
<dbReference type="GO" id="GO:0006351">
    <property type="term" value="P:DNA-templated transcription"/>
    <property type="evidence" value="ECO:0007669"/>
    <property type="project" value="InterPro"/>
</dbReference>
<evidence type="ECO:0000256" key="7">
    <source>
        <dbReference type="SAM" id="MobiDB-lite"/>
    </source>
</evidence>
<protein>
    <recommendedName>
        <fullName evidence="8">Zn(2)-C6 fungal-type domain-containing protein</fullName>
    </recommendedName>
</protein>
<comment type="subcellular location">
    <subcellularLocation>
        <location evidence="1">Nucleus</location>
    </subcellularLocation>
</comment>
<dbReference type="InterPro" id="IPR001138">
    <property type="entry name" value="Zn2Cys6_DnaBD"/>
</dbReference>
<gene>
    <name evidence="9" type="ORF">P280DRAFT_496490</name>
</gene>
<proteinExistence type="predicted"/>
<keyword evidence="3" id="KW-0805">Transcription regulation</keyword>
<evidence type="ECO:0000256" key="5">
    <source>
        <dbReference type="ARBA" id="ARBA00023163"/>
    </source>
</evidence>
<evidence type="ECO:0000256" key="2">
    <source>
        <dbReference type="ARBA" id="ARBA00022723"/>
    </source>
</evidence>
<evidence type="ECO:0000313" key="9">
    <source>
        <dbReference type="EMBL" id="KAF2644028.1"/>
    </source>
</evidence>
<evidence type="ECO:0000259" key="8">
    <source>
        <dbReference type="PROSITE" id="PS50048"/>
    </source>
</evidence>
<dbReference type="GO" id="GO:0005634">
    <property type="term" value="C:nucleus"/>
    <property type="evidence" value="ECO:0007669"/>
    <property type="project" value="UniProtKB-SubCell"/>
</dbReference>
<dbReference type="OrthoDB" id="3990906at2759"/>
<name>A0A6A6SCB1_9PLEO</name>
<keyword evidence="2" id="KW-0479">Metal-binding</keyword>
<dbReference type="Pfam" id="PF00172">
    <property type="entry name" value="Zn_clus"/>
    <property type="match status" value="1"/>
</dbReference>
<evidence type="ECO:0000256" key="4">
    <source>
        <dbReference type="ARBA" id="ARBA00023125"/>
    </source>
</evidence>
<feature type="compositionally biased region" description="Polar residues" evidence="7">
    <location>
        <begin position="111"/>
        <end position="123"/>
    </location>
</feature>
<dbReference type="AlphaFoldDB" id="A0A6A6SCB1"/>
<dbReference type="PANTHER" id="PTHR47540:SF6">
    <property type="entry name" value="ZN(II)2CYS6 TRANSCRIPTION FACTOR (EUROFUNG)"/>
    <property type="match status" value="1"/>
</dbReference>
<dbReference type="GO" id="GO:0008270">
    <property type="term" value="F:zinc ion binding"/>
    <property type="evidence" value="ECO:0007669"/>
    <property type="project" value="InterPro"/>
</dbReference>
<sequence>MDASHNPKRVTKRSSNACSRCRRQKIKCSGLQPCTNCTKRNLSCVFDDRDMKILITQGYLAGLQQKVARLERSQSIASNASPQYPGELHDDGKPRLQQPEVNDEQQDRACTETQEASPRGDQSNNDDTDLTNPLIASPSKFMASASGRSYYLGTSSNWSFHGQVLNLVHEHIKRSPLPGSDLLFDGAAYDFPWDGSRSIVKPRTPMIPSIEYAIFLINAVKFHCAQLIHMFDEDEFMTRLHSFYSRSDDKEAQNSLWYIHFLLILAFGKTFVQHKDNDKQPPGADLFVHALQLLPATKRLYREPIEASEILCCKALYLQALDSRVEAHVTIGQAMRIALAEGLHTDMPIAELGEPLVQRCRKIWWTIYIMDRYMTSLMGLPLSIRDDDISCRLPSFSGSVQKAISLTMEIKLARIYAAIVTDVYSTKGRLRKNFVVSIKKVLDQVTPLAEELRQNFPLHPDERFGGISRMPAHLHLFYYQTIVVLTRALLFCCLKKVFESPREAESLIKSRKLRHLISMCVEASQKILSILESLQNQGILDGFLPWDQDALFVSTLILIISRFVDKSLMAHPDQWINKAFAFFDVMASSGNRIAKFRTRELHKLEDMLSEYSISGVLAQLQQGNPAIPAVTQRPYPTVHQPSNIGLPYPAHIHDPGTGGYAAQHQHPMPILRSLSDEGSGFGDDLTAEQILNFTESMEIEENDWLSFASHMEGYQTMVPQDMGSV</sequence>
<dbReference type="InterPro" id="IPR007219">
    <property type="entry name" value="XnlR_reg_dom"/>
</dbReference>
<dbReference type="PROSITE" id="PS50048">
    <property type="entry name" value="ZN2_CY6_FUNGAL_2"/>
    <property type="match status" value="1"/>
</dbReference>
<keyword evidence="5" id="KW-0804">Transcription</keyword>
<feature type="region of interest" description="Disordered" evidence="7">
    <location>
        <begin position="74"/>
        <end position="134"/>
    </location>
</feature>
<dbReference type="Gene3D" id="4.10.240.10">
    <property type="entry name" value="Zn(2)-C6 fungal-type DNA-binding domain"/>
    <property type="match status" value="1"/>
</dbReference>
<keyword evidence="10" id="KW-1185">Reference proteome</keyword>
<reference evidence="9" key="1">
    <citation type="journal article" date="2020" name="Stud. Mycol.">
        <title>101 Dothideomycetes genomes: a test case for predicting lifestyles and emergence of pathogens.</title>
        <authorList>
            <person name="Haridas S."/>
            <person name="Albert R."/>
            <person name="Binder M."/>
            <person name="Bloem J."/>
            <person name="Labutti K."/>
            <person name="Salamov A."/>
            <person name="Andreopoulos B."/>
            <person name="Baker S."/>
            <person name="Barry K."/>
            <person name="Bills G."/>
            <person name="Bluhm B."/>
            <person name="Cannon C."/>
            <person name="Castanera R."/>
            <person name="Culley D."/>
            <person name="Daum C."/>
            <person name="Ezra D."/>
            <person name="Gonzalez J."/>
            <person name="Henrissat B."/>
            <person name="Kuo A."/>
            <person name="Liang C."/>
            <person name="Lipzen A."/>
            <person name="Lutzoni F."/>
            <person name="Magnuson J."/>
            <person name="Mondo S."/>
            <person name="Nolan M."/>
            <person name="Ohm R."/>
            <person name="Pangilinan J."/>
            <person name="Park H.-J."/>
            <person name="Ramirez L."/>
            <person name="Alfaro M."/>
            <person name="Sun H."/>
            <person name="Tritt A."/>
            <person name="Yoshinaga Y."/>
            <person name="Zwiers L.-H."/>
            <person name="Turgeon B."/>
            <person name="Goodwin S."/>
            <person name="Spatafora J."/>
            <person name="Crous P."/>
            <person name="Grigoriev I."/>
        </authorList>
    </citation>
    <scope>NUCLEOTIDE SEQUENCE</scope>
    <source>
        <strain evidence="9">CBS 473.64</strain>
    </source>
</reference>
<dbReference type="SMART" id="SM00906">
    <property type="entry name" value="Fungal_trans"/>
    <property type="match status" value="1"/>
</dbReference>
<dbReference type="GO" id="GO:0045944">
    <property type="term" value="P:positive regulation of transcription by RNA polymerase II"/>
    <property type="evidence" value="ECO:0007669"/>
    <property type="project" value="TreeGrafter"/>
</dbReference>
<dbReference type="GO" id="GO:0043565">
    <property type="term" value="F:sequence-specific DNA binding"/>
    <property type="evidence" value="ECO:0007669"/>
    <property type="project" value="TreeGrafter"/>
</dbReference>
<keyword evidence="6" id="KW-0539">Nucleus</keyword>
<dbReference type="InterPro" id="IPR051711">
    <property type="entry name" value="Stress_Response_Reg"/>
</dbReference>
<dbReference type="EMBL" id="MU006779">
    <property type="protein sequence ID" value="KAF2644028.1"/>
    <property type="molecule type" value="Genomic_DNA"/>
</dbReference>
<dbReference type="PANTHER" id="PTHR47540">
    <property type="entry name" value="THIAMINE REPRESSIBLE GENES REGULATORY PROTEIN THI5"/>
    <property type="match status" value="1"/>
</dbReference>
<dbReference type="CDD" id="cd12148">
    <property type="entry name" value="fungal_TF_MHR"/>
    <property type="match status" value="1"/>
</dbReference>
<organism evidence="9 10">
    <name type="scientific">Massarina eburnea CBS 473.64</name>
    <dbReference type="NCBI Taxonomy" id="1395130"/>
    <lineage>
        <taxon>Eukaryota</taxon>
        <taxon>Fungi</taxon>
        <taxon>Dikarya</taxon>
        <taxon>Ascomycota</taxon>
        <taxon>Pezizomycotina</taxon>
        <taxon>Dothideomycetes</taxon>
        <taxon>Pleosporomycetidae</taxon>
        <taxon>Pleosporales</taxon>
        <taxon>Massarineae</taxon>
        <taxon>Massarinaceae</taxon>
        <taxon>Massarina</taxon>
    </lineage>
</organism>
<feature type="domain" description="Zn(2)-C6 fungal-type" evidence="8">
    <location>
        <begin position="17"/>
        <end position="46"/>
    </location>
</feature>